<organism evidence="1 2">
    <name type="scientific">Lasiosphaeria ovina</name>
    <dbReference type="NCBI Taxonomy" id="92902"/>
    <lineage>
        <taxon>Eukaryota</taxon>
        <taxon>Fungi</taxon>
        <taxon>Dikarya</taxon>
        <taxon>Ascomycota</taxon>
        <taxon>Pezizomycotina</taxon>
        <taxon>Sordariomycetes</taxon>
        <taxon>Sordariomycetidae</taxon>
        <taxon>Sordariales</taxon>
        <taxon>Lasiosphaeriaceae</taxon>
        <taxon>Lasiosphaeria</taxon>
    </lineage>
</organism>
<accession>A0AAE0N9I3</accession>
<sequence length="226" mass="24880">MVSTSHLALMTASATSAQCIDWPFPLEKSAVAPESAHDHAEFLVGVEDGLEGILMVVALPYEPYHLHPPSMPAVRWTGPGRELARSSLQEEKCMTRGSTLKGWMAWGEVLAPVLGALLYCSGYLKYPIGWSPCTVRTPCCSAENGRHLDIYSHRCFPKPPTSNCVFYKLVAEAIALVAPKAYTFKDTTVLIELWDLKVVVKSPSAKMPTRKIEVFSLPACRSSRKL</sequence>
<keyword evidence="2" id="KW-1185">Reference proteome</keyword>
<dbReference type="Proteomes" id="UP001287356">
    <property type="component" value="Unassembled WGS sequence"/>
</dbReference>
<protein>
    <submittedName>
        <fullName evidence="1">Uncharacterized protein</fullName>
    </submittedName>
</protein>
<gene>
    <name evidence="1" type="ORF">B0T24DRAFT_591464</name>
</gene>
<name>A0AAE0N9I3_9PEZI</name>
<evidence type="ECO:0000313" key="1">
    <source>
        <dbReference type="EMBL" id="KAK3375762.1"/>
    </source>
</evidence>
<comment type="caution">
    <text evidence="1">The sequence shown here is derived from an EMBL/GenBank/DDBJ whole genome shotgun (WGS) entry which is preliminary data.</text>
</comment>
<evidence type="ECO:0000313" key="2">
    <source>
        <dbReference type="Proteomes" id="UP001287356"/>
    </source>
</evidence>
<proteinExistence type="predicted"/>
<reference evidence="1" key="1">
    <citation type="journal article" date="2023" name="Mol. Phylogenet. Evol.">
        <title>Genome-scale phylogeny and comparative genomics of the fungal order Sordariales.</title>
        <authorList>
            <person name="Hensen N."/>
            <person name="Bonometti L."/>
            <person name="Westerberg I."/>
            <person name="Brannstrom I.O."/>
            <person name="Guillou S."/>
            <person name="Cros-Aarteil S."/>
            <person name="Calhoun S."/>
            <person name="Haridas S."/>
            <person name="Kuo A."/>
            <person name="Mondo S."/>
            <person name="Pangilinan J."/>
            <person name="Riley R."/>
            <person name="LaButti K."/>
            <person name="Andreopoulos B."/>
            <person name="Lipzen A."/>
            <person name="Chen C."/>
            <person name="Yan M."/>
            <person name="Daum C."/>
            <person name="Ng V."/>
            <person name="Clum A."/>
            <person name="Steindorff A."/>
            <person name="Ohm R.A."/>
            <person name="Martin F."/>
            <person name="Silar P."/>
            <person name="Natvig D.O."/>
            <person name="Lalanne C."/>
            <person name="Gautier V."/>
            <person name="Ament-Velasquez S.L."/>
            <person name="Kruys A."/>
            <person name="Hutchinson M.I."/>
            <person name="Powell A.J."/>
            <person name="Barry K."/>
            <person name="Miller A.N."/>
            <person name="Grigoriev I.V."/>
            <person name="Debuchy R."/>
            <person name="Gladieux P."/>
            <person name="Hiltunen Thoren M."/>
            <person name="Johannesson H."/>
        </authorList>
    </citation>
    <scope>NUCLEOTIDE SEQUENCE</scope>
    <source>
        <strain evidence="1">CBS 958.72</strain>
    </source>
</reference>
<reference evidence="1" key="2">
    <citation type="submission" date="2023-06" db="EMBL/GenBank/DDBJ databases">
        <authorList>
            <consortium name="Lawrence Berkeley National Laboratory"/>
            <person name="Haridas S."/>
            <person name="Hensen N."/>
            <person name="Bonometti L."/>
            <person name="Westerberg I."/>
            <person name="Brannstrom I.O."/>
            <person name="Guillou S."/>
            <person name="Cros-Aarteil S."/>
            <person name="Calhoun S."/>
            <person name="Kuo A."/>
            <person name="Mondo S."/>
            <person name="Pangilinan J."/>
            <person name="Riley R."/>
            <person name="Labutti K."/>
            <person name="Andreopoulos B."/>
            <person name="Lipzen A."/>
            <person name="Chen C."/>
            <person name="Yanf M."/>
            <person name="Daum C."/>
            <person name="Ng V."/>
            <person name="Clum A."/>
            <person name="Steindorff A."/>
            <person name="Ohm R."/>
            <person name="Martin F."/>
            <person name="Silar P."/>
            <person name="Natvig D."/>
            <person name="Lalanne C."/>
            <person name="Gautier V."/>
            <person name="Ament-Velasquez S.L."/>
            <person name="Kruys A."/>
            <person name="Hutchinson M.I."/>
            <person name="Powell A.J."/>
            <person name="Barry K."/>
            <person name="Miller A.N."/>
            <person name="Grigoriev I.V."/>
            <person name="Debuchy R."/>
            <person name="Gladieux P."/>
            <person name="Thoren M.H."/>
            <person name="Johannesson H."/>
        </authorList>
    </citation>
    <scope>NUCLEOTIDE SEQUENCE</scope>
    <source>
        <strain evidence="1">CBS 958.72</strain>
    </source>
</reference>
<dbReference type="EMBL" id="JAULSN010000003">
    <property type="protein sequence ID" value="KAK3375762.1"/>
    <property type="molecule type" value="Genomic_DNA"/>
</dbReference>
<dbReference type="AlphaFoldDB" id="A0AAE0N9I3"/>